<feature type="region of interest" description="Disordered" evidence="1">
    <location>
        <begin position="393"/>
        <end position="521"/>
    </location>
</feature>
<sequence length="623" mass="66636">MSSSSGLRDGLSPGTSTNTTSRSNSAIRSRTRRLVSFNDDEEDNNGMTRPSSALSSSLPSDRQTARSRGATPSPFTSRGASPLPMSHPSRATESVNNRGRQNGGVGGSSGAFSYDGKDQFGFAESSRAAVDLLDASWSSLQSLASSVLGSDIARPAANGSPRTHARKPSRPDPWMRNTSKTSTPVSWGPSSPGTPEIGSGTREERQAYVQAKKREALLLADTGPSISGNTRHKRRDSGDNPAHLAIDPDQDEEALVYIHHVQKTDTITSVTIRYGCQPAIFRKANGFWPSDSIQSRKTVLLPVDSCSVKGRPIRPTTNTDLLDSTEDLNGSSISPAPDGTTDRKEATSTEVEGDRVWKPESWVQIDNFTDPVEIGRVPRRALGFFPRTRRKSISYSDVESPSTSQGTTTNTASSSVSSLHDSQSSQSTVVPPSRPHVDPSRSKKPDVRHQRQRSNIQLAGPGVGTLDRSTMAPGPALDGLSKFLSQHLPTLAPPPPPATNPDSGAFESTSTTHGTATNSLDNIGGAFEGWFKKVTSRAKAGFNELQQTTSNPGSGRLQPTTTESDLIEMDDGLESRNNYNLLGEPGRKPDYNRTGSSASALGDRDRIGTSRTRTPGGSSYKDD</sequence>
<keyword evidence="3" id="KW-1185">Reference proteome</keyword>
<evidence type="ECO:0000313" key="3">
    <source>
        <dbReference type="Proteomes" id="UP000094569"/>
    </source>
</evidence>
<dbReference type="Gene3D" id="3.10.350.10">
    <property type="entry name" value="LysM domain"/>
    <property type="match status" value="1"/>
</dbReference>
<dbReference type="AlphaFoldDB" id="A0A1E3BKS4"/>
<dbReference type="VEuPathDB" id="FungiDB:SI65_02417"/>
<feature type="region of interest" description="Disordered" evidence="1">
    <location>
        <begin position="1"/>
        <end position="118"/>
    </location>
</feature>
<dbReference type="InterPro" id="IPR045030">
    <property type="entry name" value="LYSM1-4"/>
</dbReference>
<comment type="caution">
    <text evidence="2">The sequence shown here is derived from an EMBL/GenBank/DDBJ whole genome shotgun (WGS) entry which is preliminary data.</text>
</comment>
<feature type="compositionally biased region" description="Polar residues" evidence="1">
    <location>
        <begin position="315"/>
        <end position="334"/>
    </location>
</feature>
<evidence type="ECO:0000313" key="2">
    <source>
        <dbReference type="EMBL" id="ODM21573.1"/>
    </source>
</evidence>
<feature type="region of interest" description="Disordered" evidence="1">
    <location>
        <begin position="309"/>
        <end position="355"/>
    </location>
</feature>
<feature type="compositionally biased region" description="Low complexity" evidence="1">
    <location>
        <begin position="50"/>
        <end position="60"/>
    </location>
</feature>
<feature type="region of interest" description="Disordered" evidence="1">
    <location>
        <begin position="154"/>
        <end position="207"/>
    </location>
</feature>
<accession>A0A1E3BKS4</accession>
<feature type="compositionally biased region" description="Basic and acidic residues" evidence="1">
    <location>
        <begin position="340"/>
        <end position="355"/>
    </location>
</feature>
<dbReference type="EMBL" id="JXNT01000002">
    <property type="protein sequence ID" value="ODM21573.1"/>
    <property type="molecule type" value="Genomic_DNA"/>
</dbReference>
<evidence type="ECO:0008006" key="4">
    <source>
        <dbReference type="Google" id="ProtNLM"/>
    </source>
</evidence>
<dbReference type="InterPro" id="IPR036779">
    <property type="entry name" value="LysM_dom_sf"/>
</dbReference>
<dbReference type="OrthoDB" id="2192830at2759"/>
<dbReference type="PANTHER" id="PTHR20932">
    <property type="entry name" value="LYSM AND PUTATIVE PEPTIDOGLYCAN-BINDING DOMAIN-CONTAINING PROTEIN"/>
    <property type="match status" value="1"/>
</dbReference>
<feature type="region of interest" description="Disordered" evidence="1">
    <location>
        <begin position="222"/>
        <end position="243"/>
    </location>
</feature>
<feature type="compositionally biased region" description="Basic and acidic residues" evidence="1">
    <location>
        <begin position="435"/>
        <end position="449"/>
    </location>
</feature>
<gene>
    <name evidence="2" type="ORF">SI65_02417</name>
</gene>
<dbReference type="PANTHER" id="PTHR20932:SF8">
    <property type="entry name" value="LD22649P"/>
    <property type="match status" value="1"/>
</dbReference>
<dbReference type="Proteomes" id="UP000094569">
    <property type="component" value="Unassembled WGS sequence"/>
</dbReference>
<organism evidence="2 3">
    <name type="scientific">Aspergillus cristatus</name>
    <name type="common">Chinese Fuzhuan brick tea-fermentation fungus</name>
    <name type="synonym">Eurotium cristatum</name>
    <dbReference type="NCBI Taxonomy" id="573508"/>
    <lineage>
        <taxon>Eukaryota</taxon>
        <taxon>Fungi</taxon>
        <taxon>Dikarya</taxon>
        <taxon>Ascomycota</taxon>
        <taxon>Pezizomycotina</taxon>
        <taxon>Eurotiomycetes</taxon>
        <taxon>Eurotiomycetidae</taxon>
        <taxon>Eurotiales</taxon>
        <taxon>Aspergillaceae</taxon>
        <taxon>Aspergillus</taxon>
        <taxon>Aspergillus subgen. Aspergillus</taxon>
    </lineage>
</organism>
<feature type="compositionally biased region" description="Low complexity" evidence="1">
    <location>
        <begin position="15"/>
        <end position="28"/>
    </location>
</feature>
<name>A0A1E3BKS4_ASPCR</name>
<feature type="compositionally biased region" description="Polar residues" evidence="1">
    <location>
        <begin position="393"/>
        <end position="406"/>
    </location>
</feature>
<feature type="region of interest" description="Disordered" evidence="1">
    <location>
        <begin position="567"/>
        <end position="623"/>
    </location>
</feature>
<feature type="compositionally biased region" description="Low complexity" evidence="1">
    <location>
        <begin position="407"/>
        <end position="431"/>
    </location>
</feature>
<evidence type="ECO:0000256" key="1">
    <source>
        <dbReference type="SAM" id="MobiDB-lite"/>
    </source>
</evidence>
<protein>
    <recommendedName>
        <fullName evidence="4">LysM domain-containing protein</fullName>
    </recommendedName>
</protein>
<feature type="compositionally biased region" description="Polar residues" evidence="1">
    <location>
        <begin position="500"/>
        <end position="521"/>
    </location>
</feature>
<feature type="compositionally biased region" description="Polar residues" evidence="1">
    <location>
        <begin position="176"/>
        <end position="193"/>
    </location>
</feature>
<reference evidence="2 3" key="1">
    <citation type="journal article" date="2016" name="BMC Genomics">
        <title>Comparative genomic and transcriptomic analyses of the Fuzhuan brick tea-fermentation fungus Aspergillus cristatus.</title>
        <authorList>
            <person name="Ge Y."/>
            <person name="Wang Y."/>
            <person name="Liu Y."/>
            <person name="Tan Y."/>
            <person name="Ren X."/>
            <person name="Zhang X."/>
            <person name="Hyde K.D."/>
            <person name="Liu Y."/>
            <person name="Liu Z."/>
        </authorList>
    </citation>
    <scope>NUCLEOTIDE SEQUENCE [LARGE SCALE GENOMIC DNA]</scope>
    <source>
        <strain evidence="2 3">GZAAS20.1005</strain>
    </source>
</reference>
<proteinExistence type="predicted"/>